<keyword evidence="2" id="KW-1185">Reference proteome</keyword>
<comment type="caution">
    <text evidence="1">The sequence shown here is derived from an EMBL/GenBank/DDBJ whole genome shotgun (WGS) entry which is preliminary data.</text>
</comment>
<gene>
    <name evidence="1" type="ORF">CEXT_589071</name>
</gene>
<name>A0AAV4UJ94_CAEEX</name>
<accession>A0AAV4UJ94</accession>
<protein>
    <submittedName>
        <fullName evidence="1">Uncharacterized protein</fullName>
    </submittedName>
</protein>
<dbReference type="AlphaFoldDB" id="A0AAV4UJ94"/>
<sequence length="93" mass="10191">MEGLGDIPGMLHLSTWRHGVAIPQLGAFPFDNLSVLIVPTSVDALIDSWIVLCFPFRSSPRNSESAFVIKKHRDLSGPLPLRSFQAMLCATAQ</sequence>
<reference evidence="1 2" key="1">
    <citation type="submission" date="2021-06" db="EMBL/GenBank/DDBJ databases">
        <title>Caerostris extrusa draft genome.</title>
        <authorList>
            <person name="Kono N."/>
            <person name="Arakawa K."/>
        </authorList>
    </citation>
    <scope>NUCLEOTIDE SEQUENCE [LARGE SCALE GENOMIC DNA]</scope>
</reference>
<dbReference type="Proteomes" id="UP001054945">
    <property type="component" value="Unassembled WGS sequence"/>
</dbReference>
<evidence type="ECO:0000313" key="2">
    <source>
        <dbReference type="Proteomes" id="UP001054945"/>
    </source>
</evidence>
<evidence type="ECO:0000313" key="1">
    <source>
        <dbReference type="EMBL" id="GIY57822.1"/>
    </source>
</evidence>
<dbReference type="EMBL" id="BPLR01012967">
    <property type="protein sequence ID" value="GIY57822.1"/>
    <property type="molecule type" value="Genomic_DNA"/>
</dbReference>
<organism evidence="1 2">
    <name type="scientific">Caerostris extrusa</name>
    <name type="common">Bark spider</name>
    <name type="synonym">Caerostris bankana</name>
    <dbReference type="NCBI Taxonomy" id="172846"/>
    <lineage>
        <taxon>Eukaryota</taxon>
        <taxon>Metazoa</taxon>
        <taxon>Ecdysozoa</taxon>
        <taxon>Arthropoda</taxon>
        <taxon>Chelicerata</taxon>
        <taxon>Arachnida</taxon>
        <taxon>Araneae</taxon>
        <taxon>Araneomorphae</taxon>
        <taxon>Entelegynae</taxon>
        <taxon>Araneoidea</taxon>
        <taxon>Araneidae</taxon>
        <taxon>Caerostris</taxon>
    </lineage>
</organism>
<proteinExistence type="predicted"/>